<dbReference type="SUPFAM" id="SSF56601">
    <property type="entry name" value="beta-lactamase/transpeptidase-like"/>
    <property type="match status" value="1"/>
</dbReference>
<reference evidence="3" key="1">
    <citation type="submission" date="2023-07" db="EMBL/GenBank/DDBJ databases">
        <authorList>
            <person name="Yue Y."/>
        </authorList>
    </citation>
    <scope>NUCLEOTIDE SEQUENCE [LARGE SCALE GENOMIC DNA]</scope>
    <source>
        <strain evidence="3">D23</strain>
    </source>
</reference>
<sequence length="360" mass="40913">MRLVLIIMTIIISLSCSSDDSNTGNPSVNEELYFPPTDSEEWETLTVESLDWNISEEQALYNFLEASDTNAFLILKDGKIVIEWYMNNFSQNDIWYWASAGKTLTALTLGIAQEEGYLDLEDSSLNYLGSGWSSLTTEQEINIKVIHHLTMTTGLDFTDFFNQFCTDPDCLFYLNEPGEFWYYHNAPYTLLDNVITGAVAMDFEDYFAEKIRDKIGMRGFWLQNGYNNIYRSDARSMARFGLLCLNNGTWNNEVILNDTNYFQAMVNTSQNLNKAYGYLWWLNGKESYRLPGSTENFTGKLIPNAPNDLIAGLGANDQKLYVVPSRNLVIIRLGDNGGEGQLGPSGYDNLLWEKLSAFID</sequence>
<dbReference type="InterPro" id="IPR012338">
    <property type="entry name" value="Beta-lactam/transpept-like"/>
</dbReference>
<dbReference type="InterPro" id="IPR001466">
    <property type="entry name" value="Beta-lactam-related"/>
</dbReference>
<dbReference type="EMBL" id="JAIUJR010000002">
    <property type="protein sequence ID" value="MCA0132035.1"/>
    <property type="molecule type" value="Genomic_DNA"/>
</dbReference>
<accession>A0ABS7XPW1</accession>
<evidence type="ECO:0000313" key="2">
    <source>
        <dbReference type="EMBL" id="MCA0132035.1"/>
    </source>
</evidence>
<organism evidence="2 3">
    <name type="scientific">Winogradskyella alexanderae</name>
    <dbReference type="NCBI Taxonomy" id="2877123"/>
    <lineage>
        <taxon>Bacteria</taxon>
        <taxon>Pseudomonadati</taxon>
        <taxon>Bacteroidota</taxon>
        <taxon>Flavobacteriia</taxon>
        <taxon>Flavobacteriales</taxon>
        <taxon>Flavobacteriaceae</taxon>
        <taxon>Winogradskyella</taxon>
    </lineage>
</organism>
<dbReference type="Proteomes" id="UP001198901">
    <property type="component" value="Unassembled WGS sequence"/>
</dbReference>
<dbReference type="RefSeq" id="WP_224526941.1">
    <property type="nucleotide sequence ID" value="NZ_JAIUJR010000002.1"/>
</dbReference>
<evidence type="ECO:0000313" key="3">
    <source>
        <dbReference type="Proteomes" id="UP001198901"/>
    </source>
</evidence>
<evidence type="ECO:0000259" key="1">
    <source>
        <dbReference type="Pfam" id="PF00144"/>
    </source>
</evidence>
<dbReference type="PANTHER" id="PTHR43283:SF7">
    <property type="entry name" value="BETA-LACTAMASE-RELATED DOMAIN-CONTAINING PROTEIN"/>
    <property type="match status" value="1"/>
</dbReference>
<dbReference type="PROSITE" id="PS51257">
    <property type="entry name" value="PROKAR_LIPOPROTEIN"/>
    <property type="match status" value="1"/>
</dbReference>
<comment type="caution">
    <text evidence="2">The sequence shown here is derived from an EMBL/GenBank/DDBJ whole genome shotgun (WGS) entry which is preliminary data.</text>
</comment>
<feature type="domain" description="Beta-lactamase-related" evidence="1">
    <location>
        <begin position="71"/>
        <end position="308"/>
    </location>
</feature>
<gene>
    <name evidence="2" type="ORF">LBU54_05525</name>
</gene>
<dbReference type="Pfam" id="PF00144">
    <property type="entry name" value="Beta-lactamase"/>
    <property type="match status" value="1"/>
</dbReference>
<protein>
    <submittedName>
        <fullName evidence="2">Serine hydrolase</fullName>
    </submittedName>
</protein>
<keyword evidence="2" id="KW-0378">Hydrolase</keyword>
<proteinExistence type="predicted"/>
<name>A0ABS7XPW1_9FLAO</name>
<dbReference type="Gene3D" id="3.40.710.10">
    <property type="entry name" value="DD-peptidase/beta-lactamase superfamily"/>
    <property type="match status" value="1"/>
</dbReference>
<dbReference type="GO" id="GO:0016787">
    <property type="term" value="F:hydrolase activity"/>
    <property type="evidence" value="ECO:0007669"/>
    <property type="project" value="UniProtKB-KW"/>
</dbReference>
<keyword evidence="3" id="KW-1185">Reference proteome</keyword>
<dbReference type="PANTHER" id="PTHR43283">
    <property type="entry name" value="BETA-LACTAMASE-RELATED"/>
    <property type="match status" value="1"/>
</dbReference>
<dbReference type="InterPro" id="IPR050789">
    <property type="entry name" value="Diverse_Enzym_Activities"/>
</dbReference>